<dbReference type="SUPFAM" id="SSF51261">
    <property type="entry name" value="Duplicated hybrid motif"/>
    <property type="match status" value="1"/>
</dbReference>
<dbReference type="OrthoDB" id="1099523at2"/>
<evidence type="ECO:0000256" key="2">
    <source>
        <dbReference type="SAM" id="Coils"/>
    </source>
</evidence>
<dbReference type="InterPro" id="IPR011055">
    <property type="entry name" value="Dup_hybrid_motif"/>
</dbReference>
<gene>
    <name evidence="4" type="ORF">Q760_11905</name>
</gene>
<dbReference type="Pfam" id="PF01551">
    <property type="entry name" value="Peptidase_M23"/>
    <property type="match status" value="1"/>
</dbReference>
<comment type="caution">
    <text evidence="4">The sequence shown here is derived from an EMBL/GenBank/DDBJ whole genome shotgun (WGS) entry which is preliminary data.</text>
</comment>
<proteinExistence type="predicted"/>
<dbReference type="RefSeq" id="WP_084142411.1">
    <property type="nucleotide sequence ID" value="NZ_AXNT01000004.1"/>
</dbReference>
<dbReference type="EMBL" id="AXNT01000004">
    <property type="protein sequence ID" value="KGM03780.1"/>
    <property type="molecule type" value="Genomic_DNA"/>
</dbReference>
<accession>A0A0A0BA81</accession>
<dbReference type="STRING" id="1408250.Q760_11905"/>
<dbReference type="CDD" id="cd12797">
    <property type="entry name" value="M23_peptidase"/>
    <property type="match status" value="1"/>
</dbReference>
<dbReference type="InterPro" id="IPR050570">
    <property type="entry name" value="Cell_wall_metabolism_enzyme"/>
</dbReference>
<evidence type="ECO:0000259" key="3">
    <source>
        <dbReference type="Pfam" id="PF01551"/>
    </source>
</evidence>
<evidence type="ECO:0000313" key="5">
    <source>
        <dbReference type="Proteomes" id="UP000029833"/>
    </source>
</evidence>
<name>A0A0A0BA81_9CELL</name>
<dbReference type="PROSITE" id="PS51318">
    <property type="entry name" value="TAT"/>
    <property type="match status" value="1"/>
</dbReference>
<organism evidence="4 5">
    <name type="scientific">Cellulomonas cellasea DSM 20118</name>
    <dbReference type="NCBI Taxonomy" id="1408250"/>
    <lineage>
        <taxon>Bacteria</taxon>
        <taxon>Bacillati</taxon>
        <taxon>Actinomycetota</taxon>
        <taxon>Actinomycetes</taxon>
        <taxon>Micrococcales</taxon>
        <taxon>Cellulomonadaceae</taxon>
        <taxon>Cellulomonas</taxon>
    </lineage>
</organism>
<sequence length="458" mass="48337">MTELQHARHRRRFATRVVAAGVAGLLGVLAAVHGSAFADPLSDQRRAAEQKAAENKAARERVAASLEGINAELAQAVLDLQVVEQRLPVAQAELATAEETLQRTEREAELIAARLVDAEEQEATIGTTMAADTERGQKIRVAIGQMAREAYKGGTGTSSMDIVLDAESTEDFIAQYGLVTTALRTQTQALDELRAIEAQNRNSQARLTAVRTRITELKAEADQKVVEADAARDEAAARKAEVEQLIVQQAAKKATIESQKAAAQAEQQRMDAEAAAISAELASIAAQQKAAAKAAAEAAAAAAKAAGKPAPAAPPAQAGPVGRGLFSNPTSINPAYVTSDYGMRLHPTLGYVRLHAGIDLRTYCGTPLYAGRAGTVQWAQYRFGFGNQVMIDHGLVNGNSLMSSYNHMTRFVVGAGDQVGAGDLIGYAGNTGTSAACHLHFEVYVDGGTTNPRPLLGM</sequence>
<reference evidence="4 5" key="1">
    <citation type="submission" date="2013-10" db="EMBL/GenBank/DDBJ databases">
        <authorList>
            <person name="Wang G."/>
            <person name="Zhuang W."/>
        </authorList>
    </citation>
    <scope>NUCLEOTIDE SEQUENCE [LARGE SCALE GENOMIC DNA]</scope>
    <source>
        <strain evidence="4 5">DSM 20118</strain>
    </source>
</reference>
<dbReference type="InterPro" id="IPR006311">
    <property type="entry name" value="TAT_signal"/>
</dbReference>
<feature type="coiled-coil region" evidence="2">
    <location>
        <begin position="200"/>
        <end position="282"/>
    </location>
</feature>
<evidence type="ECO:0000313" key="4">
    <source>
        <dbReference type="EMBL" id="KGM03780.1"/>
    </source>
</evidence>
<dbReference type="AlphaFoldDB" id="A0A0A0BA81"/>
<dbReference type="PANTHER" id="PTHR21666:SF289">
    <property type="entry name" value="L-ALA--D-GLU ENDOPEPTIDASE"/>
    <property type="match status" value="1"/>
</dbReference>
<evidence type="ECO:0000256" key="1">
    <source>
        <dbReference type="ARBA" id="ARBA00022729"/>
    </source>
</evidence>
<dbReference type="InterPro" id="IPR016047">
    <property type="entry name" value="M23ase_b-sheet_dom"/>
</dbReference>
<dbReference type="GO" id="GO:0004222">
    <property type="term" value="F:metalloendopeptidase activity"/>
    <property type="evidence" value="ECO:0007669"/>
    <property type="project" value="TreeGrafter"/>
</dbReference>
<dbReference type="Proteomes" id="UP000029833">
    <property type="component" value="Unassembled WGS sequence"/>
</dbReference>
<protein>
    <submittedName>
        <fullName evidence="4">Peptidase M23</fullName>
    </submittedName>
</protein>
<feature type="domain" description="M23ase beta-sheet core" evidence="3">
    <location>
        <begin position="354"/>
        <end position="452"/>
    </location>
</feature>
<dbReference type="Gene3D" id="2.70.70.10">
    <property type="entry name" value="Glucose Permease (Domain IIA)"/>
    <property type="match status" value="1"/>
</dbReference>
<feature type="coiled-coil region" evidence="2">
    <location>
        <begin position="41"/>
        <end position="121"/>
    </location>
</feature>
<keyword evidence="5" id="KW-1185">Reference proteome</keyword>
<dbReference type="PANTHER" id="PTHR21666">
    <property type="entry name" value="PEPTIDASE-RELATED"/>
    <property type="match status" value="1"/>
</dbReference>
<keyword evidence="1" id="KW-0732">Signal</keyword>
<dbReference type="Gene3D" id="6.10.250.3150">
    <property type="match status" value="1"/>
</dbReference>
<keyword evidence="2" id="KW-0175">Coiled coil</keyword>